<dbReference type="InterPro" id="IPR001254">
    <property type="entry name" value="Trypsin_dom"/>
</dbReference>
<dbReference type="PROSITE" id="PS50240">
    <property type="entry name" value="TRYPSIN_DOM"/>
    <property type="match status" value="1"/>
</dbReference>
<dbReference type="InterPro" id="IPR033116">
    <property type="entry name" value="TRYPSIN_SER"/>
</dbReference>
<comment type="caution">
    <text evidence="6">The sequence shown here is derived from an EMBL/GenBank/DDBJ whole genome shotgun (WGS) entry which is preliminary data.</text>
</comment>
<evidence type="ECO:0000256" key="4">
    <source>
        <dbReference type="SAM" id="SignalP"/>
    </source>
</evidence>
<dbReference type="PRINTS" id="PR00722">
    <property type="entry name" value="CHYMOTRYPSIN"/>
</dbReference>
<dbReference type="PROSITE" id="PS00134">
    <property type="entry name" value="TRYPSIN_HIS"/>
    <property type="match status" value="1"/>
</dbReference>
<sequence length="277" mass="29125">MTRHLLWRAAVVATALVGSAAVAAPAHAIINGKPATIDYSFVVSIQREYKGDPNTQWCGGALVAPGWVVTAAHCVTKPGTNGAPYTPVSPATYHVRVGSNDRTKGGSTANVAGIEVIPGYVNSADRNNGKDIALLRLDKPVAQKAIGLADATPAPWAIARQIGWGYTDIKQNTPAELPVQLRELDSPVIPPTSPQCVSDPTAGDGYGIREGDFCTEHPDKVSGSCGGDSGSPVIQFVFGRYRLAGVQSRAPGDICGQTPDIDTSVSYYHEWIYSVIG</sequence>
<feature type="domain" description="Peptidase S1" evidence="5">
    <location>
        <begin position="29"/>
        <end position="277"/>
    </location>
</feature>
<dbReference type="PANTHER" id="PTHR24276:SF98">
    <property type="entry name" value="FI18310P1-RELATED"/>
    <property type="match status" value="1"/>
</dbReference>
<comment type="similarity">
    <text evidence="1">Belongs to the peptidase S1 family.</text>
</comment>
<dbReference type="PROSITE" id="PS00135">
    <property type="entry name" value="TRYPSIN_SER"/>
    <property type="match status" value="1"/>
</dbReference>
<evidence type="ECO:0000313" key="7">
    <source>
        <dbReference type="Proteomes" id="UP001597419"/>
    </source>
</evidence>
<proteinExistence type="inferred from homology"/>
<dbReference type="InterPro" id="IPR009003">
    <property type="entry name" value="Peptidase_S1_PA"/>
</dbReference>
<evidence type="ECO:0000256" key="1">
    <source>
        <dbReference type="ARBA" id="ARBA00007664"/>
    </source>
</evidence>
<feature type="signal peptide" evidence="4">
    <location>
        <begin position="1"/>
        <end position="28"/>
    </location>
</feature>
<feature type="chain" id="PRO_5047227225" evidence="4">
    <location>
        <begin position="29"/>
        <end position="277"/>
    </location>
</feature>
<keyword evidence="3" id="KW-0720">Serine protease</keyword>
<dbReference type="InterPro" id="IPR043504">
    <property type="entry name" value="Peptidase_S1_PA_chymotrypsin"/>
</dbReference>
<organism evidence="6 7">
    <name type="scientific">Amycolatopsis samaneae</name>
    <dbReference type="NCBI Taxonomy" id="664691"/>
    <lineage>
        <taxon>Bacteria</taxon>
        <taxon>Bacillati</taxon>
        <taxon>Actinomycetota</taxon>
        <taxon>Actinomycetes</taxon>
        <taxon>Pseudonocardiales</taxon>
        <taxon>Pseudonocardiaceae</taxon>
        <taxon>Amycolatopsis</taxon>
    </lineage>
</organism>
<protein>
    <submittedName>
        <fullName evidence="6">S1 family peptidase</fullName>
    </submittedName>
</protein>
<keyword evidence="2" id="KW-1015">Disulfide bond</keyword>
<gene>
    <name evidence="6" type="ORF">ACFSYJ_34750</name>
</gene>
<evidence type="ECO:0000256" key="2">
    <source>
        <dbReference type="ARBA" id="ARBA00023157"/>
    </source>
</evidence>
<dbReference type="Pfam" id="PF00089">
    <property type="entry name" value="Trypsin"/>
    <property type="match status" value="1"/>
</dbReference>
<reference evidence="7" key="1">
    <citation type="journal article" date="2019" name="Int. J. Syst. Evol. Microbiol.">
        <title>The Global Catalogue of Microorganisms (GCM) 10K type strain sequencing project: providing services to taxonomists for standard genome sequencing and annotation.</title>
        <authorList>
            <consortium name="The Broad Institute Genomics Platform"/>
            <consortium name="The Broad Institute Genome Sequencing Center for Infectious Disease"/>
            <person name="Wu L."/>
            <person name="Ma J."/>
        </authorList>
    </citation>
    <scope>NUCLEOTIDE SEQUENCE [LARGE SCALE GENOMIC DNA]</scope>
    <source>
        <strain evidence="7">CGMCC 4.7643</strain>
    </source>
</reference>
<dbReference type="SMART" id="SM00020">
    <property type="entry name" value="Tryp_SPc"/>
    <property type="match status" value="1"/>
</dbReference>
<evidence type="ECO:0000313" key="6">
    <source>
        <dbReference type="EMBL" id="MFD2463819.1"/>
    </source>
</evidence>
<dbReference type="SUPFAM" id="SSF50494">
    <property type="entry name" value="Trypsin-like serine proteases"/>
    <property type="match status" value="1"/>
</dbReference>
<evidence type="ECO:0000259" key="5">
    <source>
        <dbReference type="PROSITE" id="PS50240"/>
    </source>
</evidence>
<keyword evidence="3" id="KW-0378">Hydrolase</keyword>
<name>A0ABW5GSP2_9PSEU</name>
<keyword evidence="4" id="KW-0732">Signal</keyword>
<keyword evidence="3" id="KW-0645">Protease</keyword>
<dbReference type="InterPro" id="IPR018114">
    <property type="entry name" value="TRYPSIN_HIS"/>
</dbReference>
<dbReference type="InterPro" id="IPR001314">
    <property type="entry name" value="Peptidase_S1A"/>
</dbReference>
<dbReference type="EMBL" id="JBHUKU010000022">
    <property type="protein sequence ID" value="MFD2463819.1"/>
    <property type="molecule type" value="Genomic_DNA"/>
</dbReference>
<dbReference type="InterPro" id="IPR050430">
    <property type="entry name" value="Peptidase_S1"/>
</dbReference>
<keyword evidence="7" id="KW-1185">Reference proteome</keyword>
<accession>A0ABW5GSP2</accession>
<dbReference type="RefSeq" id="WP_345386377.1">
    <property type="nucleotide sequence ID" value="NZ_BAABHG010000001.1"/>
</dbReference>
<evidence type="ECO:0000256" key="3">
    <source>
        <dbReference type="RuleBase" id="RU363034"/>
    </source>
</evidence>
<dbReference type="Gene3D" id="2.40.10.10">
    <property type="entry name" value="Trypsin-like serine proteases"/>
    <property type="match status" value="1"/>
</dbReference>
<dbReference type="Proteomes" id="UP001597419">
    <property type="component" value="Unassembled WGS sequence"/>
</dbReference>
<dbReference type="PANTHER" id="PTHR24276">
    <property type="entry name" value="POLYSERASE-RELATED"/>
    <property type="match status" value="1"/>
</dbReference>